<dbReference type="GeneID" id="9378300"/>
<dbReference type="AlphaFoldDB" id="D6RLS0"/>
<evidence type="ECO:0000313" key="1">
    <source>
        <dbReference type="EMBL" id="EFI28253.1"/>
    </source>
</evidence>
<accession>D6RLS0</accession>
<dbReference type="RefSeq" id="XP_002911747.1">
    <property type="nucleotide sequence ID" value="XM_002911701.1"/>
</dbReference>
<keyword evidence="2" id="KW-1185">Reference proteome</keyword>
<dbReference type="VEuPathDB" id="FungiDB:CC1G_14277"/>
<dbReference type="KEGG" id="cci:CC1G_14277"/>
<dbReference type="OrthoDB" id="3268380at2759"/>
<comment type="caution">
    <text evidence="1">The sequence shown here is derived from an EMBL/GenBank/DDBJ whole genome shotgun (WGS) entry which is preliminary data.</text>
</comment>
<evidence type="ECO:0008006" key="3">
    <source>
        <dbReference type="Google" id="ProtNLM"/>
    </source>
</evidence>
<dbReference type="InParanoid" id="D6RLS0"/>
<proteinExistence type="predicted"/>
<sequence>MLLLTLRFNWFNCMDHFLDSAILNFNPVPPTLQDRYVRLSQQRKDLQTVLSPLRQFPLELVGELLKASLPAGAAAPCHIELTRRERVHFAVLLSTCRLRRRAAYSTPALWVNVSLRLDRVVLFKADFWTALYDKLRN</sequence>
<evidence type="ECO:0000313" key="2">
    <source>
        <dbReference type="Proteomes" id="UP000001861"/>
    </source>
</evidence>
<reference evidence="1 2" key="1">
    <citation type="journal article" date="2010" name="Proc. Natl. Acad. Sci. U.S.A.">
        <title>Insights into evolution of multicellular fungi from the assembled chromosomes of the mushroom Coprinopsis cinerea (Coprinus cinereus).</title>
        <authorList>
            <person name="Stajich J.E."/>
            <person name="Wilke S.K."/>
            <person name="Ahren D."/>
            <person name="Au C.H."/>
            <person name="Birren B.W."/>
            <person name="Borodovsky M."/>
            <person name="Burns C."/>
            <person name="Canback B."/>
            <person name="Casselton L.A."/>
            <person name="Cheng C.K."/>
            <person name="Deng J."/>
            <person name="Dietrich F.S."/>
            <person name="Fargo D.C."/>
            <person name="Farman M.L."/>
            <person name="Gathman A.C."/>
            <person name="Goldberg J."/>
            <person name="Guigo R."/>
            <person name="Hoegger P.J."/>
            <person name="Hooker J.B."/>
            <person name="Huggins A."/>
            <person name="James T.Y."/>
            <person name="Kamada T."/>
            <person name="Kilaru S."/>
            <person name="Kodira C."/>
            <person name="Kues U."/>
            <person name="Kupfer D."/>
            <person name="Kwan H.S."/>
            <person name="Lomsadze A."/>
            <person name="Li W."/>
            <person name="Lilly W.W."/>
            <person name="Ma L.J."/>
            <person name="Mackey A.J."/>
            <person name="Manning G."/>
            <person name="Martin F."/>
            <person name="Muraguchi H."/>
            <person name="Natvig D.O."/>
            <person name="Palmerini H."/>
            <person name="Ramesh M.A."/>
            <person name="Rehmeyer C.J."/>
            <person name="Roe B.A."/>
            <person name="Shenoy N."/>
            <person name="Stanke M."/>
            <person name="Ter-Hovhannisyan V."/>
            <person name="Tunlid A."/>
            <person name="Velagapudi R."/>
            <person name="Vision T.J."/>
            <person name="Zeng Q."/>
            <person name="Zolan M.E."/>
            <person name="Pukkila P.J."/>
        </authorList>
    </citation>
    <scope>NUCLEOTIDE SEQUENCE [LARGE SCALE GENOMIC DNA]</scope>
    <source>
        <strain evidence="2">Okayama-7 / 130 / ATCC MYA-4618 / FGSC 9003</strain>
    </source>
</reference>
<name>D6RLS0_COPC7</name>
<organism evidence="1 2">
    <name type="scientific">Coprinopsis cinerea (strain Okayama-7 / 130 / ATCC MYA-4618 / FGSC 9003)</name>
    <name type="common">Inky cap fungus</name>
    <name type="synonym">Hormographiella aspergillata</name>
    <dbReference type="NCBI Taxonomy" id="240176"/>
    <lineage>
        <taxon>Eukaryota</taxon>
        <taxon>Fungi</taxon>
        <taxon>Dikarya</taxon>
        <taxon>Basidiomycota</taxon>
        <taxon>Agaricomycotina</taxon>
        <taxon>Agaricomycetes</taxon>
        <taxon>Agaricomycetidae</taxon>
        <taxon>Agaricales</taxon>
        <taxon>Agaricineae</taxon>
        <taxon>Psathyrellaceae</taxon>
        <taxon>Coprinopsis</taxon>
    </lineage>
</organism>
<dbReference type="EMBL" id="AACS02000003">
    <property type="protein sequence ID" value="EFI28253.1"/>
    <property type="molecule type" value="Genomic_DNA"/>
</dbReference>
<dbReference type="HOGENOM" id="CLU_1865016_0_0_1"/>
<protein>
    <recommendedName>
        <fullName evidence="3">F-box domain-containing protein</fullName>
    </recommendedName>
</protein>
<gene>
    <name evidence="1" type="ORF">CC1G_14277</name>
</gene>
<dbReference type="Proteomes" id="UP000001861">
    <property type="component" value="Unassembled WGS sequence"/>
</dbReference>